<name>A0A011QSX5_9PROT</name>
<organism evidence="2 3">
    <name type="scientific">Candidatus Accumulibacter appositus</name>
    <dbReference type="NCBI Taxonomy" id="1454003"/>
    <lineage>
        <taxon>Bacteria</taxon>
        <taxon>Pseudomonadati</taxon>
        <taxon>Pseudomonadota</taxon>
        <taxon>Betaproteobacteria</taxon>
        <taxon>Candidatus Accumulibacter</taxon>
    </lineage>
</organism>
<evidence type="ECO:0000256" key="1">
    <source>
        <dbReference type="SAM" id="SignalP"/>
    </source>
</evidence>
<dbReference type="SUPFAM" id="SSF48452">
    <property type="entry name" value="TPR-like"/>
    <property type="match status" value="1"/>
</dbReference>
<dbReference type="EMBL" id="JEMX01000015">
    <property type="protein sequence ID" value="EXI81924.1"/>
    <property type="molecule type" value="Genomic_DNA"/>
</dbReference>
<dbReference type="STRING" id="1454003.AW10_00869"/>
<protein>
    <submittedName>
        <fullName evidence="2">ATP-dependent transcriptional regulator</fullName>
    </submittedName>
</protein>
<feature type="chain" id="PRO_5001462232" evidence="1">
    <location>
        <begin position="22"/>
        <end position="306"/>
    </location>
</feature>
<comment type="caution">
    <text evidence="2">The sequence shown here is derived from an EMBL/GenBank/DDBJ whole genome shotgun (WGS) entry which is preliminary data.</text>
</comment>
<dbReference type="PROSITE" id="PS51257">
    <property type="entry name" value="PROKAR_LIPOPROTEIN"/>
    <property type="match status" value="1"/>
</dbReference>
<proteinExistence type="predicted"/>
<sequence precursor="true">MSRLSMLLGLLAVALALGGCAGTAEREQAAISKRETLDRSARLAFEKAQYSQAVTLYAAVVQAALAEDSPASIIDARFNLALCQTYLGDYDAALTQTEWADAERQRRGLPVDPELQLLAGTIHYRAGRLEMAKSTLSALLQAGEAGPATRARAHFVAGLVAADLAALPALREHIAALREGTAVASRADYLELQASLLGLEGDIDSALRLLDQVADLRRVERDYRGMTRALASAGGIAEQAGRLQAAGNYLQAAGNYLYRAGRSAAQRDDPQARDWLRRAINAGARSGDTALVREAEAILPPAEAPR</sequence>
<dbReference type="PATRIC" id="fig|1454003.3.peg.893"/>
<reference evidence="2 3" key="1">
    <citation type="submission" date="2014-02" db="EMBL/GenBank/DDBJ databases">
        <title>Expanding our view of genomic diversity in Candidatus Accumulibacter clades.</title>
        <authorList>
            <person name="Skennerton C.T."/>
            <person name="Barr J.J."/>
            <person name="Slater F.R."/>
            <person name="Bond P.L."/>
            <person name="Tyson G.W."/>
        </authorList>
    </citation>
    <scope>NUCLEOTIDE SEQUENCE [LARGE SCALE GENOMIC DNA]</scope>
    <source>
        <strain evidence="3">BA-92</strain>
    </source>
</reference>
<dbReference type="AlphaFoldDB" id="A0A011QSX5"/>
<dbReference type="Proteomes" id="UP000021816">
    <property type="component" value="Unassembled WGS sequence"/>
</dbReference>
<keyword evidence="1" id="KW-0732">Signal</keyword>
<dbReference type="InterPro" id="IPR011990">
    <property type="entry name" value="TPR-like_helical_dom_sf"/>
</dbReference>
<dbReference type="Gene3D" id="1.25.40.10">
    <property type="entry name" value="Tetratricopeptide repeat domain"/>
    <property type="match status" value="1"/>
</dbReference>
<accession>A0A011QSX5</accession>
<feature type="signal peptide" evidence="1">
    <location>
        <begin position="1"/>
        <end position="21"/>
    </location>
</feature>
<evidence type="ECO:0000313" key="2">
    <source>
        <dbReference type="EMBL" id="EXI81924.1"/>
    </source>
</evidence>
<gene>
    <name evidence="2" type="ORF">AW10_00869</name>
</gene>
<evidence type="ECO:0000313" key="3">
    <source>
        <dbReference type="Proteomes" id="UP000021816"/>
    </source>
</evidence>